<dbReference type="SUPFAM" id="SSF46785">
    <property type="entry name" value="Winged helix' DNA-binding domain"/>
    <property type="match status" value="1"/>
</dbReference>
<dbReference type="CDD" id="cd04301">
    <property type="entry name" value="NAT_SF"/>
    <property type="match status" value="1"/>
</dbReference>
<dbReference type="PROSITE" id="PS50995">
    <property type="entry name" value="HTH_MARR_2"/>
    <property type="match status" value="1"/>
</dbReference>
<comment type="caution">
    <text evidence="4">The sequence shown here is derived from an EMBL/GenBank/DDBJ whole genome shotgun (WGS) entry which is preliminary data.</text>
</comment>
<dbReference type="SUPFAM" id="SSF55729">
    <property type="entry name" value="Acyl-CoA N-acyltransferases (Nat)"/>
    <property type="match status" value="1"/>
</dbReference>
<reference evidence="4" key="2">
    <citation type="submission" date="2021-08" db="EMBL/GenBank/DDBJ databases">
        <authorList>
            <person name="Tani A."/>
            <person name="Ola A."/>
            <person name="Ogura Y."/>
            <person name="Katsura K."/>
            <person name="Hayashi T."/>
        </authorList>
    </citation>
    <scope>NUCLEOTIDE SEQUENCE</scope>
    <source>
        <strain evidence="4">DSM 17168</strain>
    </source>
</reference>
<feature type="domain" description="N-acetyltransferase" evidence="3">
    <location>
        <begin position="153"/>
        <end position="308"/>
    </location>
</feature>
<protein>
    <submittedName>
        <fullName evidence="4">Mycothiol acetyltransferase</fullName>
    </submittedName>
</protein>
<dbReference type="RefSeq" id="WP_238236743.1">
    <property type="nucleotide sequence ID" value="NZ_BPQQ01000041.1"/>
</dbReference>
<dbReference type="InterPro" id="IPR016181">
    <property type="entry name" value="Acyl_CoA_acyltransferase"/>
</dbReference>
<evidence type="ECO:0000256" key="1">
    <source>
        <dbReference type="ARBA" id="ARBA00022679"/>
    </source>
</evidence>
<dbReference type="SMART" id="SM00347">
    <property type="entry name" value="HTH_MARR"/>
    <property type="match status" value="1"/>
</dbReference>
<sequence>MTPVLTSSDDAIAAVRAFGRFYTRQIGLLDEGLHRSRFSLTEARVLYELAHRDGLTAAALGQDLGLDAGYLSRLLARFVAQGLVARAPSGTDGRSRVLALTPAGRVAFAPLDEASRREVGALLERLSAPDRTALVRAMRTVQRLLGARAAEPAAIRPFRPGDTGWIIHRQGRLYAEEYGWDDSFEALVAGILAAFVAEHDPAREQGWVAERGGEVLGSIFLVRQSDEVAKLRLLYVEGAARGLGLGSALIETCLAFARAAGYRRVTLWTNDVLVAARRLYEGAGFRLGASAPHRSFGHDLVGETWDLDLTG</sequence>
<gene>
    <name evidence="4" type="primary">mshD_4</name>
    <name evidence="4" type="ORF">GMJLKIPL_3631</name>
</gene>
<evidence type="ECO:0000259" key="2">
    <source>
        <dbReference type="PROSITE" id="PS50995"/>
    </source>
</evidence>
<dbReference type="Proteomes" id="UP001055153">
    <property type="component" value="Unassembled WGS sequence"/>
</dbReference>
<dbReference type="EMBL" id="BPQQ01000041">
    <property type="protein sequence ID" value="GJE01697.1"/>
    <property type="molecule type" value="Genomic_DNA"/>
</dbReference>
<dbReference type="Pfam" id="PF00583">
    <property type="entry name" value="Acetyltransf_1"/>
    <property type="match status" value="1"/>
</dbReference>
<dbReference type="Gene3D" id="3.40.630.30">
    <property type="match status" value="1"/>
</dbReference>
<reference evidence="4" key="1">
    <citation type="journal article" date="2021" name="Front. Microbiol.">
        <title>Comprehensive Comparative Genomics and Phenotyping of Methylobacterium Species.</title>
        <authorList>
            <person name="Alessa O."/>
            <person name="Ogura Y."/>
            <person name="Fujitani Y."/>
            <person name="Takami H."/>
            <person name="Hayashi T."/>
            <person name="Sahin N."/>
            <person name="Tani A."/>
        </authorList>
    </citation>
    <scope>NUCLEOTIDE SEQUENCE</scope>
    <source>
        <strain evidence="4">DSM 17168</strain>
    </source>
</reference>
<name>A0ABQ4SF31_9HYPH</name>
<keyword evidence="5" id="KW-1185">Reference proteome</keyword>
<dbReference type="PANTHER" id="PTHR13947">
    <property type="entry name" value="GNAT FAMILY N-ACETYLTRANSFERASE"/>
    <property type="match status" value="1"/>
</dbReference>
<evidence type="ECO:0000313" key="4">
    <source>
        <dbReference type="EMBL" id="GJE01697.1"/>
    </source>
</evidence>
<dbReference type="PANTHER" id="PTHR13947:SF37">
    <property type="entry name" value="LD18367P"/>
    <property type="match status" value="1"/>
</dbReference>
<feature type="domain" description="HTH marR-type" evidence="2">
    <location>
        <begin position="1"/>
        <end position="143"/>
    </location>
</feature>
<dbReference type="InterPro" id="IPR036388">
    <property type="entry name" value="WH-like_DNA-bd_sf"/>
</dbReference>
<dbReference type="InterPro" id="IPR000182">
    <property type="entry name" value="GNAT_dom"/>
</dbReference>
<organism evidence="4 5">
    <name type="scientific">Methylobacterium isbiliense</name>
    <dbReference type="NCBI Taxonomy" id="315478"/>
    <lineage>
        <taxon>Bacteria</taxon>
        <taxon>Pseudomonadati</taxon>
        <taxon>Pseudomonadota</taxon>
        <taxon>Alphaproteobacteria</taxon>
        <taxon>Hyphomicrobiales</taxon>
        <taxon>Methylobacteriaceae</taxon>
        <taxon>Methylobacterium</taxon>
    </lineage>
</organism>
<proteinExistence type="predicted"/>
<accession>A0ABQ4SF31</accession>
<evidence type="ECO:0000259" key="3">
    <source>
        <dbReference type="PROSITE" id="PS51186"/>
    </source>
</evidence>
<dbReference type="InterPro" id="IPR050769">
    <property type="entry name" value="NAT_camello-type"/>
</dbReference>
<evidence type="ECO:0000313" key="5">
    <source>
        <dbReference type="Proteomes" id="UP001055153"/>
    </source>
</evidence>
<dbReference type="Pfam" id="PF12802">
    <property type="entry name" value="MarR_2"/>
    <property type="match status" value="1"/>
</dbReference>
<keyword evidence="1" id="KW-0808">Transferase</keyword>
<dbReference type="InterPro" id="IPR000835">
    <property type="entry name" value="HTH_MarR-typ"/>
</dbReference>
<dbReference type="PROSITE" id="PS51186">
    <property type="entry name" value="GNAT"/>
    <property type="match status" value="1"/>
</dbReference>
<dbReference type="InterPro" id="IPR036390">
    <property type="entry name" value="WH_DNA-bd_sf"/>
</dbReference>
<dbReference type="Gene3D" id="1.10.10.10">
    <property type="entry name" value="Winged helix-like DNA-binding domain superfamily/Winged helix DNA-binding domain"/>
    <property type="match status" value="1"/>
</dbReference>